<comment type="similarity">
    <text evidence="2 7">Belongs to the peptidase M14 family.</text>
</comment>
<sequence length="503" mass="54140">MAPEGERRAASTPPAASRRRARRRRNRRMIRAEKLGIRPSPEEVDRWFVPPEDEYGGGGGSSGGGAPGVGGGTRGEGDEEFERVVVGRSVGGRELVLYRLVVSSSPGRSTGGSGGGGGGGGTLTEKKRTAVLFQSLVHGNEPLGLVALLRTAEELLRPRARNRHLRALKRLAASSPSSSSSDGAGAAELELLFFPVVNVDAYVLNLEYNAGCRRANLGRNDTTCSPRISSGEPCLGGVDLNRNFDLDFRPPSGLEDPCGLAGGANYQGPEPFSEPESRAVRDVVLKYRPQAVMSYHSRRSSGQALLIRPYSSGTRTLTASGTEKFDAWTRIMSSHRRNLYVTGNAQDTVGYTASGVAIDWMLAVGNVSFPFVHESGTPCRDRWCEDEWRGTIRDDARVYAEAGARMVDLALGAEEVNHWLSPLLALLVVVAGVVVVRMGEGGRGGRAPARCPKRFSLASACGAIRRSSKQRRRSSKGDKYDEGDIGDIQRSVEMRRLLSSSKP</sequence>
<accession>A0A7S4J243</accession>
<organism evidence="10">
    <name type="scientific">Odontella aurita</name>
    <dbReference type="NCBI Taxonomy" id="265563"/>
    <lineage>
        <taxon>Eukaryota</taxon>
        <taxon>Sar</taxon>
        <taxon>Stramenopiles</taxon>
        <taxon>Ochrophyta</taxon>
        <taxon>Bacillariophyta</taxon>
        <taxon>Mediophyceae</taxon>
        <taxon>Biddulphiophycidae</taxon>
        <taxon>Eupodiscales</taxon>
        <taxon>Odontellaceae</taxon>
        <taxon>Odontella</taxon>
    </lineage>
</organism>
<dbReference type="PANTHER" id="PTHR11705">
    <property type="entry name" value="PROTEASE FAMILY M14 CARBOXYPEPTIDASE A,B"/>
    <property type="match status" value="1"/>
</dbReference>
<proteinExistence type="inferred from homology"/>
<evidence type="ECO:0000256" key="1">
    <source>
        <dbReference type="ARBA" id="ARBA00001947"/>
    </source>
</evidence>
<dbReference type="SUPFAM" id="SSF53187">
    <property type="entry name" value="Zn-dependent exopeptidases"/>
    <property type="match status" value="1"/>
</dbReference>
<feature type="compositionally biased region" description="Basic and acidic residues" evidence="8">
    <location>
        <begin position="30"/>
        <end position="46"/>
    </location>
</feature>
<feature type="compositionally biased region" description="Gly residues" evidence="8">
    <location>
        <begin position="56"/>
        <end position="74"/>
    </location>
</feature>
<keyword evidence="3" id="KW-0645">Protease</keyword>
<keyword evidence="6" id="KW-0482">Metalloprotease</keyword>
<dbReference type="EMBL" id="HBKQ01029228">
    <property type="protein sequence ID" value="CAE2248220.1"/>
    <property type="molecule type" value="Transcribed_RNA"/>
</dbReference>
<evidence type="ECO:0000256" key="6">
    <source>
        <dbReference type="ARBA" id="ARBA00023049"/>
    </source>
</evidence>
<evidence type="ECO:0000256" key="2">
    <source>
        <dbReference type="ARBA" id="ARBA00005988"/>
    </source>
</evidence>
<comment type="cofactor">
    <cofactor evidence="1">
        <name>Zn(2+)</name>
        <dbReference type="ChEBI" id="CHEBI:29105"/>
    </cofactor>
</comment>
<dbReference type="PANTHER" id="PTHR11705:SF143">
    <property type="entry name" value="SLL0236 PROTEIN"/>
    <property type="match status" value="1"/>
</dbReference>
<dbReference type="GO" id="GO:0006508">
    <property type="term" value="P:proteolysis"/>
    <property type="evidence" value="ECO:0007669"/>
    <property type="project" value="UniProtKB-KW"/>
</dbReference>
<dbReference type="Gene3D" id="3.40.630.10">
    <property type="entry name" value="Zn peptidases"/>
    <property type="match status" value="1"/>
</dbReference>
<dbReference type="GO" id="GO:0008270">
    <property type="term" value="F:zinc ion binding"/>
    <property type="evidence" value="ECO:0007669"/>
    <property type="project" value="InterPro"/>
</dbReference>
<keyword evidence="5" id="KW-0862">Zinc</keyword>
<name>A0A7S4J243_9STRA</name>
<comment type="caution">
    <text evidence="7">Lacks conserved residue(s) required for the propagation of feature annotation.</text>
</comment>
<dbReference type="Pfam" id="PF00246">
    <property type="entry name" value="Peptidase_M14"/>
    <property type="match status" value="1"/>
</dbReference>
<protein>
    <recommendedName>
        <fullName evidence="9">Peptidase M14 domain-containing protein</fullName>
    </recommendedName>
</protein>
<evidence type="ECO:0000259" key="9">
    <source>
        <dbReference type="PROSITE" id="PS52035"/>
    </source>
</evidence>
<feature type="region of interest" description="Disordered" evidence="8">
    <location>
        <begin position="1"/>
        <end position="78"/>
    </location>
</feature>
<dbReference type="PROSITE" id="PS52035">
    <property type="entry name" value="PEPTIDASE_M14"/>
    <property type="match status" value="1"/>
</dbReference>
<evidence type="ECO:0000256" key="4">
    <source>
        <dbReference type="ARBA" id="ARBA00022801"/>
    </source>
</evidence>
<evidence type="ECO:0000256" key="8">
    <source>
        <dbReference type="SAM" id="MobiDB-lite"/>
    </source>
</evidence>
<evidence type="ECO:0000256" key="3">
    <source>
        <dbReference type="ARBA" id="ARBA00022670"/>
    </source>
</evidence>
<dbReference type="InterPro" id="IPR000834">
    <property type="entry name" value="Peptidase_M14"/>
</dbReference>
<keyword evidence="4" id="KW-0378">Hydrolase</keyword>
<evidence type="ECO:0000256" key="7">
    <source>
        <dbReference type="PROSITE-ProRule" id="PRU01379"/>
    </source>
</evidence>
<dbReference type="AlphaFoldDB" id="A0A7S4J243"/>
<feature type="domain" description="Peptidase M14" evidence="9">
    <location>
        <begin position="36"/>
        <end position="398"/>
    </location>
</feature>
<reference evidence="10" key="1">
    <citation type="submission" date="2021-01" db="EMBL/GenBank/DDBJ databases">
        <authorList>
            <person name="Corre E."/>
            <person name="Pelletier E."/>
            <person name="Niang G."/>
            <person name="Scheremetjew M."/>
            <person name="Finn R."/>
            <person name="Kale V."/>
            <person name="Holt S."/>
            <person name="Cochrane G."/>
            <person name="Meng A."/>
            <person name="Brown T."/>
            <person name="Cohen L."/>
        </authorList>
    </citation>
    <scope>NUCLEOTIDE SEQUENCE</scope>
    <source>
        <strain evidence="10">Isolate 1302-5</strain>
    </source>
</reference>
<evidence type="ECO:0000313" key="10">
    <source>
        <dbReference type="EMBL" id="CAE2248220.1"/>
    </source>
</evidence>
<dbReference type="SMART" id="SM00631">
    <property type="entry name" value="Zn_pept"/>
    <property type="match status" value="1"/>
</dbReference>
<gene>
    <name evidence="10" type="ORF">OAUR00152_LOCUS19910</name>
</gene>
<evidence type="ECO:0000256" key="5">
    <source>
        <dbReference type="ARBA" id="ARBA00022833"/>
    </source>
</evidence>
<dbReference type="GO" id="GO:0004181">
    <property type="term" value="F:metallocarboxypeptidase activity"/>
    <property type="evidence" value="ECO:0007669"/>
    <property type="project" value="InterPro"/>
</dbReference>
<dbReference type="GO" id="GO:0005615">
    <property type="term" value="C:extracellular space"/>
    <property type="evidence" value="ECO:0007669"/>
    <property type="project" value="TreeGrafter"/>
</dbReference>
<feature type="compositionally biased region" description="Basic residues" evidence="8">
    <location>
        <begin position="17"/>
        <end position="29"/>
    </location>
</feature>
<feature type="region of interest" description="Disordered" evidence="8">
    <location>
        <begin position="465"/>
        <end position="487"/>
    </location>
</feature>